<evidence type="ECO:0000313" key="1">
    <source>
        <dbReference type="EMBL" id="BCB73052.1"/>
    </source>
</evidence>
<protein>
    <submittedName>
        <fullName evidence="1">Uncharacterized protein</fullName>
    </submittedName>
</protein>
<dbReference type="Proteomes" id="UP000501053">
    <property type="component" value="Chromosome"/>
</dbReference>
<sequence>MQAALSVALVAESASDGAGQAHLAIELPQQQDTAVRSDITAIKTGDDLTTFAAWKGSGWRGTFCHGG</sequence>
<organism evidence="1 2">
    <name type="scientific">Vreelandella aquamarina</name>
    <dbReference type="NCBI Taxonomy" id="77097"/>
    <lineage>
        <taxon>Bacteria</taxon>
        <taxon>Pseudomonadati</taxon>
        <taxon>Pseudomonadota</taxon>
        <taxon>Gammaproteobacteria</taxon>
        <taxon>Oceanospirillales</taxon>
        <taxon>Halomonadaceae</taxon>
        <taxon>Vreelandella</taxon>
    </lineage>
</organism>
<name>A0A6F8XFT9_9GAMM</name>
<dbReference type="AlphaFoldDB" id="A0A6F8XFT9"/>
<reference evidence="1 2" key="1">
    <citation type="submission" date="2020-03" db="EMBL/GenBank/DDBJ databases">
        <title>Complete Genome Sequence of Halomonas meridiana strain Eplume2, isolated from hydrothermal-plume in the north east Pacific Ocean.</title>
        <authorList>
            <person name="Kurihara Y."/>
            <person name="Kawai S."/>
            <person name="Sakai A."/>
            <person name="Galipon J."/>
            <person name="Arakawa K."/>
        </authorList>
    </citation>
    <scope>NUCLEOTIDE SEQUENCE [LARGE SCALE GENOMIC DNA]</scope>
    <source>
        <strain evidence="1 2">Eplume2</strain>
    </source>
</reference>
<proteinExistence type="predicted"/>
<accession>A0A6F8XFT9</accession>
<keyword evidence="2" id="KW-1185">Reference proteome</keyword>
<dbReference type="EMBL" id="AP022869">
    <property type="protein sequence ID" value="BCB73052.1"/>
    <property type="molecule type" value="Genomic_DNA"/>
</dbReference>
<evidence type="ECO:0000313" key="2">
    <source>
        <dbReference type="Proteomes" id="UP000501053"/>
    </source>
</evidence>
<gene>
    <name evidence="1" type="ORF">HMEPL2_34030</name>
</gene>